<evidence type="ECO:0000313" key="12">
    <source>
        <dbReference type="Proteomes" id="UP000266188"/>
    </source>
</evidence>
<feature type="domain" description="ABC transporter" evidence="9">
    <location>
        <begin position="361"/>
        <end position="600"/>
    </location>
</feature>
<dbReference type="Gene3D" id="1.20.1560.10">
    <property type="entry name" value="ABC transporter type 1, transmembrane domain"/>
    <property type="match status" value="2"/>
</dbReference>
<evidence type="ECO:0000259" key="9">
    <source>
        <dbReference type="PROSITE" id="PS50893"/>
    </source>
</evidence>
<evidence type="ECO:0000256" key="1">
    <source>
        <dbReference type="ARBA" id="ARBA00004141"/>
    </source>
</evidence>
<dbReference type="Pfam" id="PF00664">
    <property type="entry name" value="ABC_membrane"/>
    <property type="match status" value="2"/>
</dbReference>
<keyword evidence="5 8" id="KW-1133">Transmembrane helix</keyword>
<evidence type="ECO:0000259" key="10">
    <source>
        <dbReference type="PROSITE" id="PS50929"/>
    </source>
</evidence>
<feature type="domain" description="ABC transporter" evidence="9">
    <location>
        <begin position="1088"/>
        <end position="1336"/>
    </location>
</feature>
<gene>
    <name evidence="11" type="ORF">PHISCL_03617</name>
</gene>
<dbReference type="InterPro" id="IPR036640">
    <property type="entry name" value="ABC1_TM_sf"/>
</dbReference>
<dbReference type="InterPro" id="IPR017871">
    <property type="entry name" value="ABC_transporter-like_CS"/>
</dbReference>
<accession>A0A3A2ZP38</accession>
<feature type="compositionally biased region" description="Polar residues" evidence="7">
    <location>
        <begin position="627"/>
        <end position="643"/>
    </location>
</feature>
<evidence type="ECO:0000256" key="7">
    <source>
        <dbReference type="SAM" id="MobiDB-lite"/>
    </source>
</evidence>
<dbReference type="PROSITE" id="PS50929">
    <property type="entry name" value="ABC_TM1F"/>
    <property type="match status" value="2"/>
</dbReference>
<name>A0A3A2ZP38_9EURO</name>
<feature type="region of interest" description="Disordered" evidence="7">
    <location>
        <begin position="600"/>
        <end position="672"/>
    </location>
</feature>
<dbReference type="Pfam" id="PF00005">
    <property type="entry name" value="ABC_tran"/>
    <property type="match status" value="2"/>
</dbReference>
<feature type="transmembrane region" description="Helical" evidence="8">
    <location>
        <begin position="268"/>
        <end position="290"/>
    </location>
</feature>
<dbReference type="EMBL" id="MVGC01000096">
    <property type="protein sequence ID" value="RJE24023.1"/>
    <property type="molecule type" value="Genomic_DNA"/>
</dbReference>
<dbReference type="Proteomes" id="UP000266188">
    <property type="component" value="Unassembled WGS sequence"/>
</dbReference>
<feature type="compositionally biased region" description="Basic residues" evidence="7">
    <location>
        <begin position="731"/>
        <end position="744"/>
    </location>
</feature>
<evidence type="ECO:0000256" key="6">
    <source>
        <dbReference type="ARBA" id="ARBA00023136"/>
    </source>
</evidence>
<dbReference type="STRING" id="2070753.A0A3A2ZP38"/>
<keyword evidence="4" id="KW-0067">ATP-binding</keyword>
<feature type="transmembrane region" description="Helical" evidence="8">
    <location>
        <begin position="892"/>
        <end position="912"/>
    </location>
</feature>
<dbReference type="InterPro" id="IPR039421">
    <property type="entry name" value="Type_1_exporter"/>
</dbReference>
<keyword evidence="6 8" id="KW-0472">Membrane</keyword>
<dbReference type="PROSITE" id="PS50893">
    <property type="entry name" value="ABC_TRANSPORTER_2"/>
    <property type="match status" value="2"/>
</dbReference>
<sequence>MGIRSKTAPEKTSKSGWLSLFRFTTKKHIPILVSGVLLALAASLTTPALAVLLGNVFDSFTIYGSGGITGHELVEKITNGCIGLACLGAASWALNASYFTLFVLFGELQASSARGTLFEQLLKRNLEWFETQQDGTGAFLSTLQAHMGDLRMATSQPLGLVLQFSFRSIASLGLALYTSWNLSLVTLAGIPVFSSMIAFLSSKMKPSIQAQEIELSNVSKIANSATTSIDTVKCLNGQEFEHRNFVARVDRAAVHYLRQARLNSLQITIIRVMMFGMFIQGFWYGSSLAISGKLSAGDVLRTFWACLTAAQSIELVLPQVIVLEKGKVAAAGLENVITDQAEDTANEVKGTLYPRHCEGDIEVNNMSFSYSAQPDTLILKSSSFFFPAGETTFVIGKSGSGKSTLGQLLTRFYLPTSGEILIDGVPMHKLSVNWIRNNVTLVEQRSVLFDESLFTNIAFGRRDYDRVRKGDVQKCIDLAMLQTVIDALPNGIDTCVGPGGSLLSGGQRQRVAIGRSRLRDTPILIMDEPTSALDAANRAAVMKAIREWRKGKTTIVITHDMSHIQAKDFVYILEQGSIVESGYKYELENNPKNEKYFPLEKEHSHNDGDDSQSNGDDEDEEHRKFTGNMSRPETFLDTSSAISDSEPEFGDTYFQSIEPARPVPRPRSTYRDSRRLSIRHSYIEKDPFTRFSGIPLRDLSSSRAENSVVVAPRFHDRRTSTASSLPPSPKIPHRHKSCKRKKRRRHNLDDLKPTLLQILLTIIPSLGMGQRILLAIGFSCSLAHACSIPVFSYCLSQVFGSYYAKGDNTSTARTWSLAVLGVAIADGIVSFFMHYFLELSGQSWVDYLRKKGFGRVLDQPRLWFEKESNRPHKLTACFDQNGEDMKNLVGRFAGFVLVAIAIVIMAVVWSLIVCWKLTLVVLACGPVIYAITRGFERTSGLWENRCNEASRITSAIFVETFSEIRTVRTLTLESFFHNKHMKASTKCTTVGFKKAGYTGLLFGLVESTVIFVSALIFYYGAILVSSLEFTVSDVITVFSMLLFSVGYAIPQINTSRDRASQLLRLANLPQGTSHEHLGDIREFKIAPVKFTKVNFRYPSRPDALILKDLSITIPQGACTAIVGRSGSGKSTIASLLLSLYEAPLSKDDIPTISLGGIDIRRLHTPTLRSMISIVSQQPTIFPGSIHSNITYGLDETSPLARPHAVRVAAQAAGIDDFITSLPRGYYTLIGDGGVGLSGGQAQRIVIARALVRQPQILVLDEATSALDPASAELIRQTVKELAASRKDLTVLIITHAMKMMEIADNVIVLEQGCVVEQGPLKVLADRLGGKLRTLLDGELED</sequence>
<dbReference type="GO" id="GO:0090374">
    <property type="term" value="P:oligopeptide export from mitochondrion"/>
    <property type="evidence" value="ECO:0007669"/>
    <property type="project" value="TreeGrafter"/>
</dbReference>
<dbReference type="OrthoDB" id="6500128at2759"/>
<evidence type="ECO:0000313" key="11">
    <source>
        <dbReference type="EMBL" id="RJE24023.1"/>
    </source>
</evidence>
<keyword evidence="2 8" id="KW-0812">Transmembrane</keyword>
<feature type="transmembrane region" description="Helical" evidence="8">
    <location>
        <begin position="772"/>
        <end position="795"/>
    </location>
</feature>
<feature type="transmembrane region" description="Helical" evidence="8">
    <location>
        <begin position="815"/>
        <end position="837"/>
    </location>
</feature>
<dbReference type="Gene3D" id="3.40.50.300">
    <property type="entry name" value="P-loop containing nucleotide triphosphate hydrolases"/>
    <property type="match status" value="2"/>
</dbReference>
<dbReference type="PANTHER" id="PTHR43394:SF15">
    <property type="entry name" value="ALPHA-FACTOR-TRANSPORTING ATPASE"/>
    <property type="match status" value="1"/>
</dbReference>
<dbReference type="PANTHER" id="PTHR43394">
    <property type="entry name" value="ATP-DEPENDENT PERMEASE MDL1, MITOCHONDRIAL"/>
    <property type="match status" value="1"/>
</dbReference>
<dbReference type="GO" id="GO:0005743">
    <property type="term" value="C:mitochondrial inner membrane"/>
    <property type="evidence" value="ECO:0007669"/>
    <property type="project" value="TreeGrafter"/>
</dbReference>
<dbReference type="GO" id="GO:0015421">
    <property type="term" value="F:ABC-type oligopeptide transporter activity"/>
    <property type="evidence" value="ECO:0007669"/>
    <property type="project" value="TreeGrafter"/>
</dbReference>
<evidence type="ECO:0000256" key="8">
    <source>
        <dbReference type="SAM" id="Phobius"/>
    </source>
</evidence>
<dbReference type="SUPFAM" id="SSF90123">
    <property type="entry name" value="ABC transporter transmembrane region"/>
    <property type="match status" value="2"/>
</dbReference>
<dbReference type="InterPro" id="IPR027417">
    <property type="entry name" value="P-loop_NTPase"/>
</dbReference>
<feature type="transmembrane region" description="Helical" evidence="8">
    <location>
        <begin position="1000"/>
        <end position="1023"/>
    </location>
</feature>
<feature type="transmembrane region" description="Helical" evidence="8">
    <location>
        <begin position="1029"/>
        <end position="1049"/>
    </location>
</feature>
<dbReference type="InterPro" id="IPR011527">
    <property type="entry name" value="ABC1_TM_dom"/>
</dbReference>
<dbReference type="FunFam" id="3.40.50.300:FF:003218">
    <property type="entry name" value="ABC a-pheromone efflux pump AtrD"/>
    <property type="match status" value="1"/>
</dbReference>
<dbReference type="GO" id="GO:0005524">
    <property type="term" value="F:ATP binding"/>
    <property type="evidence" value="ECO:0007669"/>
    <property type="project" value="UniProtKB-KW"/>
</dbReference>
<dbReference type="SMART" id="SM00382">
    <property type="entry name" value="AAA"/>
    <property type="match status" value="2"/>
</dbReference>
<dbReference type="InterPro" id="IPR003593">
    <property type="entry name" value="AAA+_ATPase"/>
</dbReference>
<keyword evidence="12" id="KW-1185">Reference proteome</keyword>
<reference evidence="12" key="1">
    <citation type="submission" date="2017-02" db="EMBL/GenBank/DDBJ databases">
        <authorList>
            <person name="Tafer H."/>
            <person name="Lopandic K."/>
        </authorList>
    </citation>
    <scope>NUCLEOTIDE SEQUENCE [LARGE SCALE GENOMIC DNA]</scope>
    <source>
        <strain evidence="12">CBS 366.77</strain>
    </source>
</reference>
<keyword evidence="3" id="KW-0547">Nucleotide-binding</keyword>
<feature type="domain" description="ABC transmembrane type-1" evidence="10">
    <location>
        <begin position="35"/>
        <end position="325"/>
    </location>
</feature>
<organism evidence="11 12">
    <name type="scientific">Aspergillus sclerotialis</name>
    <dbReference type="NCBI Taxonomy" id="2070753"/>
    <lineage>
        <taxon>Eukaryota</taxon>
        <taxon>Fungi</taxon>
        <taxon>Dikarya</taxon>
        <taxon>Ascomycota</taxon>
        <taxon>Pezizomycotina</taxon>
        <taxon>Eurotiomycetes</taxon>
        <taxon>Eurotiomycetidae</taxon>
        <taxon>Eurotiales</taxon>
        <taxon>Aspergillaceae</taxon>
        <taxon>Aspergillus</taxon>
        <taxon>Aspergillus subgen. Polypaecilum</taxon>
    </lineage>
</organism>
<dbReference type="CDD" id="cd18578">
    <property type="entry name" value="ABC_6TM_Pgp_ABCB1_D2_like"/>
    <property type="match status" value="1"/>
</dbReference>
<dbReference type="GO" id="GO:0016887">
    <property type="term" value="F:ATP hydrolysis activity"/>
    <property type="evidence" value="ECO:0007669"/>
    <property type="project" value="InterPro"/>
</dbReference>
<comment type="subcellular location">
    <subcellularLocation>
        <location evidence="1">Membrane</location>
        <topology evidence="1">Multi-pass membrane protein</topology>
    </subcellularLocation>
</comment>
<evidence type="ECO:0000256" key="5">
    <source>
        <dbReference type="ARBA" id="ARBA00022989"/>
    </source>
</evidence>
<dbReference type="SUPFAM" id="SSF52540">
    <property type="entry name" value="P-loop containing nucleoside triphosphate hydrolases"/>
    <property type="match status" value="2"/>
</dbReference>
<dbReference type="PROSITE" id="PS00211">
    <property type="entry name" value="ABC_TRANSPORTER_1"/>
    <property type="match status" value="1"/>
</dbReference>
<evidence type="ECO:0000256" key="3">
    <source>
        <dbReference type="ARBA" id="ARBA00022741"/>
    </source>
</evidence>
<dbReference type="InterPro" id="IPR003439">
    <property type="entry name" value="ABC_transporter-like_ATP-bd"/>
</dbReference>
<proteinExistence type="predicted"/>
<feature type="region of interest" description="Disordered" evidence="7">
    <location>
        <begin position="716"/>
        <end position="744"/>
    </location>
</feature>
<evidence type="ECO:0000256" key="4">
    <source>
        <dbReference type="ARBA" id="ARBA00022840"/>
    </source>
</evidence>
<comment type="caution">
    <text evidence="11">The sequence shown here is derived from an EMBL/GenBank/DDBJ whole genome shotgun (WGS) entry which is preliminary data.</text>
</comment>
<evidence type="ECO:0000256" key="2">
    <source>
        <dbReference type="ARBA" id="ARBA00022692"/>
    </source>
</evidence>
<dbReference type="FunFam" id="3.40.50.300:FF:001471">
    <property type="entry name" value="P-loop containing nucleoside triphosphate hydrolase protein"/>
    <property type="match status" value="1"/>
</dbReference>
<feature type="domain" description="ABC transmembrane type-1" evidence="10">
    <location>
        <begin position="775"/>
        <end position="1043"/>
    </location>
</feature>
<feature type="transmembrane region" description="Helical" evidence="8">
    <location>
        <begin position="182"/>
        <end position="200"/>
    </location>
</feature>
<protein>
    <submittedName>
        <fullName evidence="11">Multidrug resistance protein</fullName>
    </submittedName>
</protein>
<dbReference type="CDD" id="cd18577">
    <property type="entry name" value="ABC_6TM_Pgp_ABCB1_D1_like"/>
    <property type="match status" value="1"/>
</dbReference>